<dbReference type="OrthoDB" id="9816309at2"/>
<comment type="catalytic activity">
    <reaction evidence="1">
        <text>L-glutamyl-[protein] + S-adenosyl-L-methionine = [protein]-L-glutamate 5-O-methyl ester + S-adenosyl-L-homocysteine</text>
        <dbReference type="Rhea" id="RHEA:24452"/>
        <dbReference type="Rhea" id="RHEA-COMP:10208"/>
        <dbReference type="Rhea" id="RHEA-COMP:10311"/>
        <dbReference type="ChEBI" id="CHEBI:29973"/>
        <dbReference type="ChEBI" id="CHEBI:57856"/>
        <dbReference type="ChEBI" id="CHEBI:59789"/>
        <dbReference type="ChEBI" id="CHEBI:82795"/>
        <dbReference type="EC" id="2.1.1.80"/>
    </reaction>
</comment>
<protein>
    <recommendedName>
        <fullName evidence="2">protein-glutamate O-methyltransferase</fullName>
        <ecNumber evidence="2">2.1.1.80</ecNumber>
    </recommendedName>
</protein>
<dbReference type="Gene3D" id="1.10.155.10">
    <property type="entry name" value="Chemotaxis receptor methyltransferase CheR, N-terminal domain"/>
    <property type="match status" value="1"/>
</dbReference>
<accession>A0A2L2XFI1</accession>
<evidence type="ECO:0000259" key="6">
    <source>
        <dbReference type="PROSITE" id="PS50123"/>
    </source>
</evidence>
<dbReference type="PRINTS" id="PR00996">
    <property type="entry name" value="CHERMTFRASE"/>
</dbReference>
<comment type="caution">
    <text evidence="7">The sequence shown here is derived from an EMBL/GenBank/DDBJ whole genome shotgun (WGS) entry which is preliminary data.</text>
</comment>
<feature type="domain" description="CheR-type methyltransferase" evidence="6">
    <location>
        <begin position="1"/>
        <end position="276"/>
    </location>
</feature>
<keyword evidence="3 7" id="KW-0489">Methyltransferase</keyword>
<keyword evidence="8" id="KW-1185">Reference proteome</keyword>
<keyword evidence="5" id="KW-0949">S-adenosyl-L-methionine</keyword>
<evidence type="ECO:0000313" key="7">
    <source>
        <dbReference type="EMBL" id="GBF35109.1"/>
    </source>
</evidence>
<proteinExistence type="predicted"/>
<evidence type="ECO:0000256" key="4">
    <source>
        <dbReference type="ARBA" id="ARBA00022679"/>
    </source>
</evidence>
<dbReference type="GO" id="GO:0032259">
    <property type="term" value="P:methylation"/>
    <property type="evidence" value="ECO:0007669"/>
    <property type="project" value="UniProtKB-KW"/>
</dbReference>
<dbReference type="PIRSF" id="PIRSF000410">
    <property type="entry name" value="CheR"/>
    <property type="match status" value="1"/>
</dbReference>
<evidence type="ECO:0000256" key="1">
    <source>
        <dbReference type="ARBA" id="ARBA00001541"/>
    </source>
</evidence>
<dbReference type="EC" id="2.1.1.80" evidence="2"/>
<dbReference type="Pfam" id="PF01739">
    <property type="entry name" value="CheR"/>
    <property type="match status" value="1"/>
</dbReference>
<organism evidence="7 8">
    <name type="scientific">Desulfocucumis palustris</name>
    <dbReference type="NCBI Taxonomy" id="1898651"/>
    <lineage>
        <taxon>Bacteria</taxon>
        <taxon>Bacillati</taxon>
        <taxon>Bacillota</taxon>
        <taxon>Clostridia</taxon>
        <taxon>Eubacteriales</taxon>
        <taxon>Desulfocucumaceae</taxon>
        <taxon>Desulfocucumis</taxon>
    </lineage>
</organism>
<keyword evidence="4 7" id="KW-0808">Transferase</keyword>
<evidence type="ECO:0000256" key="3">
    <source>
        <dbReference type="ARBA" id="ARBA00022603"/>
    </source>
</evidence>
<evidence type="ECO:0000256" key="5">
    <source>
        <dbReference type="ARBA" id="ARBA00022691"/>
    </source>
</evidence>
<dbReference type="AlphaFoldDB" id="A0A2L2XFI1"/>
<dbReference type="InterPro" id="IPR050903">
    <property type="entry name" value="Bact_Chemotaxis_MeTrfase"/>
</dbReference>
<dbReference type="Gene3D" id="3.40.50.150">
    <property type="entry name" value="Vaccinia Virus protein VP39"/>
    <property type="match status" value="1"/>
</dbReference>
<dbReference type="Pfam" id="PF03705">
    <property type="entry name" value="CheR_N"/>
    <property type="match status" value="1"/>
</dbReference>
<dbReference type="InterPro" id="IPR029063">
    <property type="entry name" value="SAM-dependent_MTases_sf"/>
</dbReference>
<dbReference type="InterPro" id="IPR036804">
    <property type="entry name" value="CheR_N_sf"/>
</dbReference>
<dbReference type="InterPro" id="IPR000780">
    <property type="entry name" value="CheR_MeTrfase"/>
</dbReference>
<sequence>MENIKLQDDEFRLISRLLYNRCGINLTEQKRALVVERLQKTLRAGQFPSFKAYYKHVISDTSGEALLHMVDRLSTNHTFFFRETEHYDFLRLRVFPQLLERLQKQNSRKIRIWSAGCSSGEEAYTAAMVISDFFDDDLSGWDVGILATDISVTALEKARSGLYRNNQLECIPPAYRLRYFKPSGKGTWSIAPEIQDMILFRRLNLMNESYPFKGLFHVIFCRNVMIYFDNATQQKLINRLHYYTEPNGYLFVGHSESLSQYRSMYKYIQPAIFQKI</sequence>
<dbReference type="SUPFAM" id="SSF53335">
    <property type="entry name" value="S-adenosyl-L-methionine-dependent methyltransferases"/>
    <property type="match status" value="1"/>
</dbReference>
<gene>
    <name evidence="7" type="ORF">DCCM_4232</name>
</gene>
<name>A0A2L2XFI1_9FIRM</name>
<dbReference type="RefSeq" id="WP_104373231.1">
    <property type="nucleotide sequence ID" value="NZ_BFAV01000157.1"/>
</dbReference>
<dbReference type="EMBL" id="BFAV01000157">
    <property type="protein sequence ID" value="GBF35109.1"/>
    <property type="molecule type" value="Genomic_DNA"/>
</dbReference>
<dbReference type="InterPro" id="IPR022641">
    <property type="entry name" value="CheR_N"/>
</dbReference>
<dbReference type="PANTHER" id="PTHR24422">
    <property type="entry name" value="CHEMOTAXIS PROTEIN METHYLTRANSFERASE"/>
    <property type="match status" value="1"/>
</dbReference>
<dbReference type="SUPFAM" id="SSF47757">
    <property type="entry name" value="Chemotaxis receptor methyltransferase CheR, N-terminal domain"/>
    <property type="match status" value="1"/>
</dbReference>
<dbReference type="PANTHER" id="PTHR24422:SF19">
    <property type="entry name" value="CHEMOTAXIS PROTEIN METHYLTRANSFERASE"/>
    <property type="match status" value="1"/>
</dbReference>
<dbReference type="InterPro" id="IPR026024">
    <property type="entry name" value="Chemotaxis_MeTrfase_CheR"/>
</dbReference>
<dbReference type="Proteomes" id="UP000239549">
    <property type="component" value="Unassembled WGS sequence"/>
</dbReference>
<reference evidence="8" key="1">
    <citation type="submission" date="2018-02" db="EMBL/GenBank/DDBJ databases">
        <title>Genome sequence of Desulfocucumis palustris strain NAW-5.</title>
        <authorList>
            <person name="Watanabe M."/>
            <person name="Kojima H."/>
            <person name="Fukui M."/>
        </authorList>
    </citation>
    <scope>NUCLEOTIDE SEQUENCE [LARGE SCALE GENOMIC DNA]</scope>
    <source>
        <strain evidence="8">NAW-5</strain>
    </source>
</reference>
<evidence type="ECO:0000256" key="2">
    <source>
        <dbReference type="ARBA" id="ARBA00012534"/>
    </source>
</evidence>
<dbReference type="InterPro" id="IPR022642">
    <property type="entry name" value="CheR_C"/>
</dbReference>
<dbReference type="PROSITE" id="PS50123">
    <property type="entry name" value="CHER"/>
    <property type="match status" value="1"/>
</dbReference>
<dbReference type="SMART" id="SM00138">
    <property type="entry name" value="MeTrc"/>
    <property type="match status" value="1"/>
</dbReference>
<dbReference type="GO" id="GO:0008983">
    <property type="term" value="F:protein-glutamate O-methyltransferase activity"/>
    <property type="evidence" value="ECO:0007669"/>
    <property type="project" value="UniProtKB-EC"/>
</dbReference>
<evidence type="ECO:0000313" key="8">
    <source>
        <dbReference type="Proteomes" id="UP000239549"/>
    </source>
</evidence>